<dbReference type="GO" id="GO:0030639">
    <property type="term" value="P:polyketide biosynthetic process"/>
    <property type="evidence" value="ECO:0007669"/>
    <property type="project" value="UniProtKB-ARBA"/>
</dbReference>
<name>A0A6A5YCU9_9PLEO</name>
<keyword evidence="2" id="KW-0597">Phosphoprotein</keyword>
<dbReference type="SUPFAM" id="SSF55048">
    <property type="entry name" value="Probable ACP-binding domain of malonyl-CoA ACP transacylase"/>
    <property type="match status" value="1"/>
</dbReference>
<dbReference type="InterPro" id="IPR020841">
    <property type="entry name" value="PKS_Beta-ketoAc_synthase_dom"/>
</dbReference>
<dbReference type="Pfam" id="PF21089">
    <property type="entry name" value="PKS_DH_N"/>
    <property type="match status" value="1"/>
</dbReference>
<dbReference type="InterPro" id="IPR016039">
    <property type="entry name" value="Thiolase-like"/>
</dbReference>
<dbReference type="GeneID" id="54280521"/>
<evidence type="ECO:0000256" key="1">
    <source>
        <dbReference type="ARBA" id="ARBA00022450"/>
    </source>
</evidence>
<dbReference type="InterPro" id="IPR032821">
    <property type="entry name" value="PKS_assoc"/>
</dbReference>
<keyword evidence="7" id="KW-0012">Acyltransferase</keyword>
<dbReference type="FunFam" id="3.40.50.720:FF:000209">
    <property type="entry name" value="Polyketide synthase Pks12"/>
    <property type="match status" value="1"/>
</dbReference>
<protein>
    <submittedName>
        <fullName evidence="12">Uncharacterized protein</fullName>
    </submittedName>
</protein>
<dbReference type="Pfam" id="PF13602">
    <property type="entry name" value="ADH_zinc_N_2"/>
    <property type="match status" value="1"/>
</dbReference>
<keyword evidence="3" id="KW-0808">Transferase</keyword>
<dbReference type="SMART" id="SM00823">
    <property type="entry name" value="PKS_PP"/>
    <property type="match status" value="1"/>
</dbReference>
<dbReference type="Pfam" id="PF00698">
    <property type="entry name" value="Acyl_transf_1"/>
    <property type="match status" value="1"/>
</dbReference>
<feature type="domain" description="PKS/mFAS DH" evidence="11">
    <location>
        <begin position="934"/>
        <end position="1257"/>
    </location>
</feature>
<dbReference type="Gene3D" id="3.30.70.3290">
    <property type="match status" value="1"/>
</dbReference>
<evidence type="ECO:0000256" key="4">
    <source>
        <dbReference type="ARBA" id="ARBA00022857"/>
    </source>
</evidence>
<dbReference type="SUPFAM" id="SSF47336">
    <property type="entry name" value="ACP-like"/>
    <property type="match status" value="1"/>
</dbReference>
<dbReference type="Pfam" id="PF08240">
    <property type="entry name" value="ADH_N"/>
    <property type="match status" value="1"/>
</dbReference>
<dbReference type="InterPro" id="IPR049552">
    <property type="entry name" value="PKS_DH_N"/>
</dbReference>
<dbReference type="PROSITE" id="PS52019">
    <property type="entry name" value="PKS_MFAS_DH"/>
    <property type="match status" value="1"/>
</dbReference>
<dbReference type="SUPFAM" id="SSF52151">
    <property type="entry name" value="FabD/lysophospholipase-like"/>
    <property type="match status" value="1"/>
</dbReference>
<dbReference type="SMART" id="SM00822">
    <property type="entry name" value="PKS_KR"/>
    <property type="match status" value="1"/>
</dbReference>
<evidence type="ECO:0000313" key="13">
    <source>
        <dbReference type="Proteomes" id="UP000799778"/>
    </source>
</evidence>
<dbReference type="Pfam" id="PF02801">
    <property type="entry name" value="Ketoacyl-synt_C"/>
    <property type="match status" value="1"/>
</dbReference>
<gene>
    <name evidence="12" type="ORF">BU24DRAFT_338244</name>
</gene>
<dbReference type="InterPro" id="IPR011032">
    <property type="entry name" value="GroES-like_sf"/>
</dbReference>
<keyword evidence="13" id="KW-1185">Reference proteome</keyword>
<evidence type="ECO:0000259" key="10">
    <source>
        <dbReference type="PROSITE" id="PS52004"/>
    </source>
</evidence>
<feature type="domain" description="Carrier" evidence="9">
    <location>
        <begin position="2475"/>
        <end position="2558"/>
    </location>
</feature>
<evidence type="ECO:0000256" key="7">
    <source>
        <dbReference type="ARBA" id="ARBA00023315"/>
    </source>
</evidence>
<dbReference type="InterPro" id="IPR018201">
    <property type="entry name" value="Ketoacyl_synth_AS"/>
</dbReference>
<dbReference type="Gene3D" id="3.40.366.10">
    <property type="entry name" value="Malonyl-Coenzyme A Acyl Carrier Protein, domain 2"/>
    <property type="match status" value="1"/>
</dbReference>
<dbReference type="InterPro" id="IPR009081">
    <property type="entry name" value="PP-bd_ACP"/>
</dbReference>
<dbReference type="PANTHER" id="PTHR43775:SF29">
    <property type="entry name" value="ASPERFURANONE POLYKETIDE SYNTHASE AFOG-RELATED"/>
    <property type="match status" value="1"/>
</dbReference>
<dbReference type="GO" id="GO:0004315">
    <property type="term" value="F:3-oxoacyl-[acyl-carrier-protein] synthase activity"/>
    <property type="evidence" value="ECO:0007669"/>
    <property type="project" value="InterPro"/>
</dbReference>
<dbReference type="Pfam" id="PF23114">
    <property type="entry name" value="NAD-bd_HRPKS_sdrA"/>
    <property type="match status" value="1"/>
</dbReference>
<dbReference type="Pfam" id="PF00109">
    <property type="entry name" value="ketoacyl-synt"/>
    <property type="match status" value="1"/>
</dbReference>
<keyword evidence="6" id="KW-0511">Multifunctional enzyme</keyword>
<feature type="domain" description="Ketosynthase family 3 (KS3)" evidence="10">
    <location>
        <begin position="2"/>
        <end position="425"/>
    </location>
</feature>
<dbReference type="OrthoDB" id="329835at2759"/>
<evidence type="ECO:0000313" key="12">
    <source>
        <dbReference type="EMBL" id="KAF2022424.1"/>
    </source>
</evidence>
<dbReference type="GO" id="GO:0004312">
    <property type="term" value="F:fatty acid synthase activity"/>
    <property type="evidence" value="ECO:0007669"/>
    <property type="project" value="TreeGrafter"/>
</dbReference>
<dbReference type="CDD" id="cd00833">
    <property type="entry name" value="PKS"/>
    <property type="match status" value="1"/>
</dbReference>
<dbReference type="InterPro" id="IPR049551">
    <property type="entry name" value="PKS_DH_C"/>
</dbReference>
<dbReference type="InterPro" id="IPR002364">
    <property type="entry name" value="Quin_OxRdtase/zeta-crystal_CS"/>
</dbReference>
<dbReference type="InterPro" id="IPR006162">
    <property type="entry name" value="Ppantetheine_attach_site"/>
</dbReference>
<keyword evidence="4" id="KW-0521">NADP</keyword>
<dbReference type="InterPro" id="IPR020807">
    <property type="entry name" value="PKS_DH"/>
</dbReference>
<dbReference type="InterPro" id="IPR016036">
    <property type="entry name" value="Malonyl_transacylase_ACP-bd"/>
</dbReference>
<dbReference type="Gene3D" id="3.40.50.150">
    <property type="entry name" value="Vaccinia Virus protein VP39"/>
    <property type="match status" value="1"/>
</dbReference>
<dbReference type="PROSITE" id="PS50075">
    <property type="entry name" value="CARRIER"/>
    <property type="match status" value="1"/>
</dbReference>
<proteinExistence type="predicted"/>
<dbReference type="SUPFAM" id="SSF50129">
    <property type="entry name" value="GroES-like"/>
    <property type="match status" value="1"/>
</dbReference>
<keyword evidence="1" id="KW-0596">Phosphopantetheine</keyword>
<evidence type="ECO:0000256" key="8">
    <source>
        <dbReference type="PROSITE-ProRule" id="PRU01363"/>
    </source>
</evidence>
<organism evidence="12 13">
    <name type="scientific">Aaosphaeria arxii CBS 175.79</name>
    <dbReference type="NCBI Taxonomy" id="1450172"/>
    <lineage>
        <taxon>Eukaryota</taxon>
        <taxon>Fungi</taxon>
        <taxon>Dikarya</taxon>
        <taxon>Ascomycota</taxon>
        <taxon>Pezizomycotina</taxon>
        <taxon>Dothideomycetes</taxon>
        <taxon>Pleosporomycetidae</taxon>
        <taxon>Pleosporales</taxon>
        <taxon>Pleosporales incertae sedis</taxon>
        <taxon>Aaosphaeria</taxon>
    </lineage>
</organism>
<accession>A0A6A5YCU9</accession>
<dbReference type="InterPro" id="IPR042104">
    <property type="entry name" value="PKS_dehydratase_sf"/>
</dbReference>
<sequence>MPEPIAVVGFAFEFPGNIRTEDAFWDMLVDRKVDAPTIPKDRFNPTAFGPVSEKDLGAWGTQGAHFLREDVGAFDAPFFSISPAEAEGMDPQQRKLLETTYHALENAGIPMDSLRGSKTSVHVGCFTGDYHLMQCKDPDTMPTYHATGNSSAILANRISWFFDLKGPSVMMDTACSSSLVALDQACQALRQNQTSMGIVCGCNLILTPESVTTIGKMGFLSPDGLCHSFDERGNGYARSEGLASLVVKRVSDAIRDKDTIRCVIQATSTNQDGRTINLAQPCEAAQEELLRSTYDTFNLDRSLTRFCEAHGTGTAVGDPIEMNALSSSFHGIRNDADPLFIGATKANLGHLEAASGVAGIIKTILVLEKALIPPIAQLQRVNFRIKAHNLKFPTELTPWPCPGPRRASVQSFGFGGTNAHAILDDAANFLESGGIPYDVKPRTDSHHSSSESQLAALEESPRQLLVWSAPNKPSLERVLQSYSRCLADAVASSKFGDEVLPSLAQTLSERRTRFPQRAFVVSHSVQQLESSIRDAPVVSPSVSTRKMAFIFTGQGAQWLGMGRELLAYPIFEQSILHSQHILYALGASWDLLSVFRHKTGIDATIDLSTSAEKSQCVCTALQIALVDLTRSFNVVPDHVVGHSSGEIGAAYAIGAISVVSAMRLAYFRGKLSDELAADQSIQGSMMAVSLSEREVEQYLASINLSNNGQVVVGCINSSRSLTLSGPRSKLAALETILQNAGVFARMLKVPVAYHSPQMQTIAAQYEAAIGEIEKGNDTGTEASMISSVTGAAVLPQTLQDAKYWVSNLVSCVRFSDAVAQFMGTAHNILEIGPHGALKSPIQDIADDLDAGTYSYSSALLRFQSATETLLKAMGELYCHGHGISILSVNEPLHHKATTLRPNTQLPPYPFDHSTRYWHESRLSKSLRLRNHAPHPLLGVTVADWNPLEPRWRHFLRLDKLSFIEDHLINNTIVYPAAAMIAAVLEGAKQLGELQESGSGVSGYEIRDARFINALVFPTAQTEIEVELRFRKSDHNRYDYRLYSYRDENWTHHCEGTVRVQYDYSNNETVETPLRTQHPMRTTLSRAVESFEGISLARERVLDNDHLYNQLFHKFGYQYGTTFQGLHSLASDGKNKATATIIPLEGDAKERANISQSHVIHPAALDAVLQLALVAAARGGEGTIPTVVPERINRLWVSSLGLNFPSDDGTEVKVVAESVMQTKRKMGASASAFSSNGRNLLIHVQDFEGTSISNNEASSSDEQQITRERVCYRMEWQPDHSLMSSEQLADHCWGKITPVVPELDILAFEREATVLIFRSIFNVQKRLSSGCIQLAKPYFQKYVDWMEIQRHAFNSGVYPEVRSRYDFYQANDSALKNLRERVAANKLWRFYGAVADRLFDMLTGSLDPLQLLFGEEYATDFYAETNRYSRCGPALARYLTLLAHKNPGMRILEVGAGTGSTTRIALEALKTGDDEMCRFSRYDFTDISPSLVAAAQEELGHANRKMRFAQFDIEKSPGEQKFDIGSYDVIIAGSVLHATASISETLKNVRALLRPGGKLLLFENTRPEHVRMGFAFGLLPGWWLGVEDYRKHSPCLNTEQWDTALRKSGFSGAEVEFRDFEDKEIHETSVIIGTAVESVATEGSDWPLIIADVYNDVDMALAERIRVDLQRDYGVGCIVGSLQKMASSPAVAGRCCILLDIRPDSTSMLESESSYLAVQMLVQKASTLLWVIPGGGRQSNSPRHGLISGLSRTVRREIPNLRFISLALENPEHLSIHQSPMIVAAYKQSQESASYEPELVEIDGSLHINRVLDHSSLDQKILSDISGIDTRPRSFGEGVPLKLSTNSDSNLDSLFFEEDTDADTPLEADEIQIQVRAIGCNFLDALSALGRIDVDFMGLEVAGIVSKVGANVTSLNVGDAVVSFAIDAYRSYVKVQACLALPLPTRLSFVAGASIPINFATAYRALVEVASLQEGETVLIHSAAGGTGQAAVQIAKHVGATVLATVSTDEKRQFLSEKYQIQPEHIFSSRDDGFLSGIHHLTGGRGVDVVLNSLSGDLLHASWECIAPYGRFIEIGKKDIKEGTRINMAPFAANTTFSSVDLAAMIRQCPQKTGRLLSKVLDLMAENRLSTIMQETFSIDCVGQALRQLLGGKSLGKMVIEVDQQIPVKATTRIKREDLFSDAATYIIAGGLGGLGRMITRWMEKRGARHFVLLSRSRPTSTDAAEYLDELRVRGICVETPSCNIGDFDALSAALARINSSMPPVRGCIQASMVLEDSVFENMSHDTFNIPLEAKVKGSWNLHQLLPSDLDFFVMLSSVAGIFGSGGQANYAAGNTYQDALAHYRQSRGQHAVSIDLGMMLSEGYLANSPETVDRLEKTDGLIPIREEAFFAVLDDICNVKNGHGEAQVILGLGSPESMRERGITEPWWMEQPLFRALHQLPNSSSIPDGESSAVSSQQKTTEIGASFRSVKDMDALRSLTTDALMVRLNRTVPGTFPDEEESRLAKAEVPLHSLGVDSLVAVELRNWFKKSMGADIATFEILGGVGVKELARLIVERSVLCNM</sequence>
<evidence type="ECO:0000256" key="3">
    <source>
        <dbReference type="ARBA" id="ARBA00022679"/>
    </source>
</evidence>
<dbReference type="InterPro" id="IPR029063">
    <property type="entry name" value="SAM-dependent_MTases_sf"/>
</dbReference>
<dbReference type="InterPro" id="IPR050091">
    <property type="entry name" value="PKS_NRPS_Biosynth_Enz"/>
</dbReference>
<feature type="active site" description="Proton acceptor; for dehydratase activity" evidence="8">
    <location>
        <position position="966"/>
    </location>
</feature>
<feature type="region of interest" description="C-terminal hotdog fold" evidence="8">
    <location>
        <begin position="1098"/>
        <end position="1257"/>
    </location>
</feature>
<dbReference type="SMART" id="SM00826">
    <property type="entry name" value="PKS_DH"/>
    <property type="match status" value="1"/>
</dbReference>
<dbReference type="PANTHER" id="PTHR43775">
    <property type="entry name" value="FATTY ACID SYNTHASE"/>
    <property type="match status" value="1"/>
</dbReference>
<dbReference type="CDD" id="cd02440">
    <property type="entry name" value="AdoMet_MTases"/>
    <property type="match status" value="1"/>
</dbReference>
<dbReference type="EMBL" id="ML978066">
    <property type="protein sequence ID" value="KAF2022424.1"/>
    <property type="molecule type" value="Genomic_DNA"/>
</dbReference>
<dbReference type="InterPro" id="IPR036291">
    <property type="entry name" value="NAD(P)-bd_dom_sf"/>
</dbReference>
<dbReference type="Pfam" id="PF08659">
    <property type="entry name" value="KR"/>
    <property type="match status" value="1"/>
</dbReference>
<dbReference type="Gene3D" id="3.40.50.720">
    <property type="entry name" value="NAD(P)-binding Rossmann-like Domain"/>
    <property type="match status" value="2"/>
</dbReference>
<dbReference type="InterPro" id="IPR001227">
    <property type="entry name" value="Ac_transferase_dom_sf"/>
</dbReference>
<dbReference type="Gene3D" id="1.10.1200.10">
    <property type="entry name" value="ACP-like"/>
    <property type="match status" value="1"/>
</dbReference>
<dbReference type="Proteomes" id="UP000799778">
    <property type="component" value="Unassembled WGS sequence"/>
</dbReference>
<dbReference type="SUPFAM" id="SSF53901">
    <property type="entry name" value="Thiolase-like"/>
    <property type="match status" value="1"/>
</dbReference>
<evidence type="ECO:0000256" key="6">
    <source>
        <dbReference type="ARBA" id="ARBA00023268"/>
    </source>
</evidence>
<dbReference type="RefSeq" id="XP_033390763.1">
    <property type="nucleotide sequence ID" value="XM_033523124.1"/>
</dbReference>
<dbReference type="PROSITE" id="PS00606">
    <property type="entry name" value="KS3_1"/>
    <property type="match status" value="1"/>
</dbReference>
<dbReference type="Pfam" id="PF08242">
    <property type="entry name" value="Methyltransf_12"/>
    <property type="match status" value="1"/>
</dbReference>
<dbReference type="SUPFAM" id="SSF53335">
    <property type="entry name" value="S-adenosyl-L-methionine-dependent methyltransferases"/>
    <property type="match status" value="1"/>
</dbReference>
<dbReference type="PROSITE" id="PS52004">
    <property type="entry name" value="KS3_2"/>
    <property type="match status" value="1"/>
</dbReference>
<dbReference type="GO" id="GO:0016491">
    <property type="term" value="F:oxidoreductase activity"/>
    <property type="evidence" value="ECO:0007669"/>
    <property type="project" value="UniProtKB-KW"/>
</dbReference>
<dbReference type="Pfam" id="PF16197">
    <property type="entry name" value="KAsynt_C_assoc"/>
    <property type="match status" value="1"/>
</dbReference>
<dbReference type="PROSITE" id="PS01162">
    <property type="entry name" value="QOR_ZETA_CRYSTAL"/>
    <property type="match status" value="1"/>
</dbReference>
<dbReference type="InterPro" id="IPR013217">
    <property type="entry name" value="Methyltransf_12"/>
</dbReference>
<dbReference type="Gene3D" id="3.10.129.110">
    <property type="entry name" value="Polyketide synthase dehydratase"/>
    <property type="match status" value="1"/>
</dbReference>
<dbReference type="Gene3D" id="3.90.180.10">
    <property type="entry name" value="Medium-chain alcohol dehydrogenases, catalytic domain"/>
    <property type="match status" value="1"/>
</dbReference>
<dbReference type="InterPro" id="IPR056501">
    <property type="entry name" value="NAD-bd_HRPKS_sdrA"/>
</dbReference>
<feature type="active site" description="Proton donor; for dehydratase activity" evidence="8">
    <location>
        <position position="1165"/>
    </location>
</feature>
<dbReference type="InterPro" id="IPR020806">
    <property type="entry name" value="PKS_PP-bd"/>
</dbReference>
<dbReference type="SMART" id="SM00829">
    <property type="entry name" value="PKS_ER"/>
    <property type="match status" value="1"/>
</dbReference>
<evidence type="ECO:0000256" key="2">
    <source>
        <dbReference type="ARBA" id="ARBA00022553"/>
    </source>
</evidence>
<dbReference type="SUPFAM" id="SSF51735">
    <property type="entry name" value="NAD(P)-binding Rossmann-fold domains"/>
    <property type="match status" value="2"/>
</dbReference>
<dbReference type="InterPro" id="IPR014030">
    <property type="entry name" value="Ketoacyl_synth_N"/>
</dbReference>
<evidence type="ECO:0000256" key="5">
    <source>
        <dbReference type="ARBA" id="ARBA00023002"/>
    </source>
</evidence>
<dbReference type="InterPro" id="IPR020843">
    <property type="entry name" value="ER"/>
</dbReference>
<reference evidence="12" key="1">
    <citation type="journal article" date="2020" name="Stud. Mycol.">
        <title>101 Dothideomycetes genomes: a test case for predicting lifestyles and emergence of pathogens.</title>
        <authorList>
            <person name="Haridas S."/>
            <person name="Albert R."/>
            <person name="Binder M."/>
            <person name="Bloem J."/>
            <person name="Labutti K."/>
            <person name="Salamov A."/>
            <person name="Andreopoulos B."/>
            <person name="Baker S."/>
            <person name="Barry K."/>
            <person name="Bills G."/>
            <person name="Bluhm B."/>
            <person name="Cannon C."/>
            <person name="Castanera R."/>
            <person name="Culley D."/>
            <person name="Daum C."/>
            <person name="Ezra D."/>
            <person name="Gonzalez J."/>
            <person name="Henrissat B."/>
            <person name="Kuo A."/>
            <person name="Liang C."/>
            <person name="Lipzen A."/>
            <person name="Lutzoni F."/>
            <person name="Magnuson J."/>
            <person name="Mondo S."/>
            <person name="Nolan M."/>
            <person name="Ohm R."/>
            <person name="Pangilinan J."/>
            <person name="Park H.-J."/>
            <person name="Ramirez L."/>
            <person name="Alfaro M."/>
            <person name="Sun H."/>
            <person name="Tritt A."/>
            <person name="Yoshinaga Y."/>
            <person name="Zwiers L.-H."/>
            <person name="Turgeon B."/>
            <person name="Goodwin S."/>
            <person name="Spatafora J."/>
            <person name="Crous P."/>
            <person name="Grigoriev I."/>
        </authorList>
    </citation>
    <scope>NUCLEOTIDE SEQUENCE</scope>
    <source>
        <strain evidence="12">CBS 175.79</strain>
    </source>
</reference>
<dbReference type="InterPro" id="IPR049900">
    <property type="entry name" value="PKS_mFAS_DH"/>
</dbReference>
<evidence type="ECO:0000259" key="11">
    <source>
        <dbReference type="PROSITE" id="PS52019"/>
    </source>
</evidence>
<dbReference type="CDD" id="cd05195">
    <property type="entry name" value="enoyl_red"/>
    <property type="match status" value="1"/>
</dbReference>
<evidence type="ECO:0000259" key="9">
    <source>
        <dbReference type="PROSITE" id="PS50075"/>
    </source>
</evidence>
<dbReference type="GO" id="GO:1901336">
    <property type="term" value="P:lactone biosynthetic process"/>
    <property type="evidence" value="ECO:0007669"/>
    <property type="project" value="UniProtKB-ARBA"/>
</dbReference>
<dbReference type="InterPro" id="IPR036736">
    <property type="entry name" value="ACP-like_sf"/>
</dbReference>
<dbReference type="SMART" id="SM00827">
    <property type="entry name" value="PKS_AT"/>
    <property type="match status" value="1"/>
</dbReference>
<dbReference type="GO" id="GO:0031177">
    <property type="term" value="F:phosphopantetheine binding"/>
    <property type="evidence" value="ECO:0007669"/>
    <property type="project" value="InterPro"/>
</dbReference>
<feature type="region of interest" description="N-terminal hotdog fold" evidence="8">
    <location>
        <begin position="934"/>
        <end position="1064"/>
    </location>
</feature>
<dbReference type="SMART" id="SM00825">
    <property type="entry name" value="PKS_KS"/>
    <property type="match status" value="1"/>
</dbReference>
<keyword evidence="5" id="KW-0560">Oxidoreductase</keyword>
<dbReference type="GO" id="GO:0006633">
    <property type="term" value="P:fatty acid biosynthetic process"/>
    <property type="evidence" value="ECO:0007669"/>
    <property type="project" value="InterPro"/>
</dbReference>
<dbReference type="Pfam" id="PF14765">
    <property type="entry name" value="PS-DH"/>
    <property type="match status" value="1"/>
</dbReference>
<dbReference type="Pfam" id="PF23297">
    <property type="entry name" value="ACP_SdgA_C"/>
    <property type="match status" value="1"/>
</dbReference>
<dbReference type="InterPro" id="IPR057326">
    <property type="entry name" value="KR_dom"/>
</dbReference>
<dbReference type="InterPro" id="IPR014031">
    <property type="entry name" value="Ketoacyl_synth_C"/>
</dbReference>
<dbReference type="InterPro" id="IPR016035">
    <property type="entry name" value="Acyl_Trfase/lysoPLipase"/>
</dbReference>
<dbReference type="InterPro" id="IPR013154">
    <property type="entry name" value="ADH-like_N"/>
</dbReference>
<dbReference type="PROSITE" id="PS00012">
    <property type="entry name" value="PHOSPHOPANTETHEINE"/>
    <property type="match status" value="1"/>
</dbReference>
<dbReference type="GO" id="GO:0008270">
    <property type="term" value="F:zinc ion binding"/>
    <property type="evidence" value="ECO:0007669"/>
    <property type="project" value="InterPro"/>
</dbReference>
<dbReference type="Gene3D" id="3.40.47.10">
    <property type="match status" value="1"/>
</dbReference>
<dbReference type="InterPro" id="IPR014043">
    <property type="entry name" value="Acyl_transferase_dom"/>
</dbReference>
<dbReference type="InterPro" id="IPR013968">
    <property type="entry name" value="PKS_KR"/>
</dbReference>